<proteinExistence type="predicted"/>
<organism evidence="2 3">
    <name type="scientific">Deinococcus irradiatisoli</name>
    <dbReference type="NCBI Taxonomy" id="2202254"/>
    <lineage>
        <taxon>Bacteria</taxon>
        <taxon>Thermotogati</taxon>
        <taxon>Deinococcota</taxon>
        <taxon>Deinococci</taxon>
        <taxon>Deinococcales</taxon>
        <taxon>Deinococcaceae</taxon>
        <taxon>Deinococcus</taxon>
    </lineage>
</organism>
<dbReference type="OrthoDB" id="9782128at2"/>
<dbReference type="Gene3D" id="3.40.50.1240">
    <property type="entry name" value="Phosphoglycerate mutase-like"/>
    <property type="match status" value="1"/>
</dbReference>
<dbReference type="EMBL" id="CP029494">
    <property type="protein sequence ID" value="AWN23650.1"/>
    <property type="molecule type" value="Genomic_DNA"/>
</dbReference>
<sequence length="231" mass="25140">MSQLLLIRHGQATPFEADTDQLSPLGEAQARVVGRALRAEGLAVTHVLHGPLVRQRRTALIAAEGSGWPAPRQDARLAEYDGDGLLRHLAPLLAAQDADFARLAQRYEAEKTGEQRNKHLQAVLEPLTAAYLRGELRHPELEPWADFRTRVRAALGEVLRLSGATVLAFTSGGVIGSVVAGVLDAPPETALSLNWRIKNASITRLTYGGGRISLNTFNETAHLPADLRSWR</sequence>
<protein>
    <submittedName>
        <fullName evidence="2">Histidine phosphatase family protein</fullName>
    </submittedName>
</protein>
<keyword evidence="1" id="KW-0378">Hydrolase</keyword>
<dbReference type="PANTHER" id="PTHR20935:SF0">
    <property type="entry name" value="SERINE_THREONINE-PROTEIN PHOSPHATASE PGAM5, MITOCHONDRIAL"/>
    <property type="match status" value="1"/>
</dbReference>
<accession>A0A2Z3JK08</accession>
<dbReference type="InterPro" id="IPR013078">
    <property type="entry name" value="His_Pase_superF_clade-1"/>
</dbReference>
<dbReference type="Pfam" id="PF00300">
    <property type="entry name" value="His_Phos_1"/>
    <property type="match status" value="2"/>
</dbReference>
<dbReference type="Proteomes" id="UP000245368">
    <property type="component" value="Chromosome"/>
</dbReference>
<dbReference type="RefSeq" id="WP_109827378.1">
    <property type="nucleotide sequence ID" value="NZ_CP029494.1"/>
</dbReference>
<dbReference type="GO" id="GO:0016787">
    <property type="term" value="F:hydrolase activity"/>
    <property type="evidence" value="ECO:0007669"/>
    <property type="project" value="UniProtKB-KW"/>
</dbReference>
<dbReference type="SUPFAM" id="SSF53254">
    <property type="entry name" value="Phosphoglycerate mutase-like"/>
    <property type="match status" value="1"/>
</dbReference>
<keyword evidence="3" id="KW-1185">Reference proteome</keyword>
<dbReference type="SMART" id="SM00855">
    <property type="entry name" value="PGAM"/>
    <property type="match status" value="1"/>
</dbReference>
<dbReference type="InterPro" id="IPR051021">
    <property type="entry name" value="Mito_Ser/Thr_phosphatase"/>
</dbReference>
<dbReference type="PANTHER" id="PTHR20935">
    <property type="entry name" value="PHOSPHOGLYCERATE MUTASE-RELATED"/>
    <property type="match status" value="1"/>
</dbReference>
<evidence type="ECO:0000313" key="2">
    <source>
        <dbReference type="EMBL" id="AWN23650.1"/>
    </source>
</evidence>
<reference evidence="2 3" key="1">
    <citation type="submission" date="2018-05" db="EMBL/GenBank/DDBJ databases">
        <title>Complete Genome Sequence of Deinococcus sp. strain 17bor-2.</title>
        <authorList>
            <person name="Srinivasan S."/>
        </authorList>
    </citation>
    <scope>NUCLEOTIDE SEQUENCE [LARGE SCALE GENOMIC DNA]</scope>
    <source>
        <strain evidence="2 3">17bor-2</strain>
    </source>
</reference>
<dbReference type="InterPro" id="IPR029033">
    <property type="entry name" value="His_PPase_superfam"/>
</dbReference>
<evidence type="ECO:0000313" key="3">
    <source>
        <dbReference type="Proteomes" id="UP000245368"/>
    </source>
</evidence>
<evidence type="ECO:0000256" key="1">
    <source>
        <dbReference type="ARBA" id="ARBA00022801"/>
    </source>
</evidence>
<dbReference type="AlphaFoldDB" id="A0A2Z3JK08"/>
<gene>
    <name evidence="2" type="ORF">DKM44_10760</name>
</gene>
<dbReference type="KEGG" id="dez:DKM44_10760"/>
<dbReference type="CDD" id="cd07067">
    <property type="entry name" value="HP_PGM_like"/>
    <property type="match status" value="1"/>
</dbReference>
<name>A0A2Z3JK08_9DEIO</name>